<dbReference type="GO" id="GO:0005634">
    <property type="term" value="C:nucleus"/>
    <property type="evidence" value="ECO:0007669"/>
    <property type="project" value="UniProtKB-ARBA"/>
</dbReference>
<accession>A0CYF7</accession>
<dbReference type="Gene3D" id="1.10.10.10">
    <property type="entry name" value="Winged helix-like DNA-binding domain superfamily/Winged helix DNA-binding domain"/>
    <property type="match status" value="1"/>
</dbReference>
<dbReference type="InParanoid" id="A0CYF7"/>
<dbReference type="GO" id="GO:0008541">
    <property type="term" value="C:proteasome regulatory particle, lid subcomplex"/>
    <property type="evidence" value="ECO:0000318"/>
    <property type="project" value="GO_Central"/>
</dbReference>
<name>A0CYF7_PARTE</name>
<dbReference type="PANTHER" id="PTHR10855">
    <property type="entry name" value="26S PROTEASOME NON-ATPASE REGULATORY SUBUNIT 12/COP9 SIGNALOSOME COMPLEX SUBUNIT 4"/>
    <property type="match status" value="1"/>
</dbReference>
<dbReference type="KEGG" id="ptm:GSPATT00011424001"/>
<comment type="similarity">
    <text evidence="1">Belongs to the proteasome subunit p55 family.</text>
</comment>
<organism evidence="4 5">
    <name type="scientific">Paramecium tetraurelia</name>
    <dbReference type="NCBI Taxonomy" id="5888"/>
    <lineage>
        <taxon>Eukaryota</taxon>
        <taxon>Sar</taxon>
        <taxon>Alveolata</taxon>
        <taxon>Ciliophora</taxon>
        <taxon>Intramacronucleata</taxon>
        <taxon>Oligohymenophorea</taxon>
        <taxon>Peniculida</taxon>
        <taxon>Parameciidae</taxon>
        <taxon>Paramecium</taxon>
    </lineage>
</organism>
<dbReference type="InterPro" id="IPR040896">
    <property type="entry name" value="RPN5_C"/>
</dbReference>
<dbReference type="InterPro" id="IPR036390">
    <property type="entry name" value="WH_DNA-bd_sf"/>
</dbReference>
<dbReference type="GeneID" id="5029006"/>
<dbReference type="InterPro" id="IPR040134">
    <property type="entry name" value="PSMD12/CSN4"/>
</dbReference>
<dbReference type="RefSeq" id="XP_001443221.1">
    <property type="nucleotide sequence ID" value="XM_001443184.1"/>
</dbReference>
<dbReference type="SUPFAM" id="SSF46785">
    <property type="entry name" value="Winged helix' DNA-binding domain"/>
    <property type="match status" value="1"/>
</dbReference>
<reference evidence="4 5" key="1">
    <citation type="journal article" date="2006" name="Nature">
        <title>Global trends of whole-genome duplications revealed by the ciliate Paramecium tetraurelia.</title>
        <authorList>
            <consortium name="Genoscope"/>
            <person name="Aury J.-M."/>
            <person name="Jaillon O."/>
            <person name="Duret L."/>
            <person name="Noel B."/>
            <person name="Jubin C."/>
            <person name="Porcel B.M."/>
            <person name="Segurens B."/>
            <person name="Daubin V."/>
            <person name="Anthouard V."/>
            <person name="Aiach N."/>
            <person name="Arnaiz O."/>
            <person name="Billaut A."/>
            <person name="Beisson J."/>
            <person name="Blanc I."/>
            <person name="Bouhouche K."/>
            <person name="Camara F."/>
            <person name="Duharcourt S."/>
            <person name="Guigo R."/>
            <person name="Gogendeau D."/>
            <person name="Katinka M."/>
            <person name="Keller A.-M."/>
            <person name="Kissmehl R."/>
            <person name="Klotz C."/>
            <person name="Koll F."/>
            <person name="Le Moue A."/>
            <person name="Lepere C."/>
            <person name="Malinsky S."/>
            <person name="Nowacki M."/>
            <person name="Nowak J.K."/>
            <person name="Plattner H."/>
            <person name="Poulain J."/>
            <person name="Ruiz F."/>
            <person name="Serrano V."/>
            <person name="Zagulski M."/>
            <person name="Dessen P."/>
            <person name="Betermier M."/>
            <person name="Weissenbach J."/>
            <person name="Scarpelli C."/>
            <person name="Schachter V."/>
            <person name="Sperling L."/>
            <person name="Meyer E."/>
            <person name="Cohen J."/>
            <person name="Wincker P."/>
        </authorList>
    </citation>
    <scope>NUCLEOTIDE SEQUENCE [LARGE SCALE GENOMIC DNA]</scope>
    <source>
        <strain evidence="4 5">Stock d4-2</strain>
    </source>
</reference>
<dbReference type="FunCoup" id="A0CYF7">
    <property type="interactions" value="1545"/>
</dbReference>
<keyword evidence="5" id="KW-1185">Reference proteome</keyword>
<gene>
    <name evidence="4" type="ORF">GSPATT00011424001</name>
</gene>
<protein>
    <recommendedName>
        <fullName evidence="3">PCI domain-containing protein</fullName>
    </recommendedName>
</protein>
<dbReference type="AlphaFoldDB" id="A0CYF7"/>
<keyword evidence="2" id="KW-0647">Proteasome</keyword>
<dbReference type="Pfam" id="PF22241">
    <property type="entry name" value="PSMD12-CSN4_N"/>
    <property type="match status" value="1"/>
</dbReference>
<dbReference type="SMART" id="SM00088">
    <property type="entry name" value="PINT"/>
    <property type="match status" value="1"/>
</dbReference>
<proteinExistence type="inferred from homology"/>
<feature type="domain" description="PCI" evidence="3">
    <location>
        <begin position="346"/>
        <end position="432"/>
    </location>
</feature>
<dbReference type="PANTHER" id="PTHR10855:SF1">
    <property type="entry name" value="26S PROTEASOME NON-ATPASE REGULATORY SUBUNIT 12"/>
    <property type="match status" value="1"/>
</dbReference>
<dbReference type="Pfam" id="PF18098">
    <property type="entry name" value="RPN5_C"/>
    <property type="match status" value="1"/>
</dbReference>
<dbReference type="GO" id="GO:0005737">
    <property type="term" value="C:cytoplasm"/>
    <property type="evidence" value="ECO:0000318"/>
    <property type="project" value="GO_Central"/>
</dbReference>
<dbReference type="OrthoDB" id="268763at2759"/>
<evidence type="ECO:0000256" key="2">
    <source>
        <dbReference type="ARBA" id="ARBA00022942"/>
    </source>
</evidence>
<dbReference type="EMBL" id="CT868219">
    <property type="protein sequence ID" value="CAK75824.1"/>
    <property type="molecule type" value="Genomic_DNA"/>
</dbReference>
<dbReference type="FunFam" id="1.10.10.10:FF:000070">
    <property type="entry name" value="26S proteasome non-ATPase regulatory subunit 12"/>
    <property type="match status" value="1"/>
</dbReference>
<evidence type="ECO:0000259" key="3">
    <source>
        <dbReference type="SMART" id="SM00088"/>
    </source>
</evidence>
<sequence length="451" mass="53671">MAENRLFAFVNHYQNNSDWYSLNQIQIQMIIEENEFDKQIDDLLNKEKTARLANNLVETLKVTKQIARLCFDTKQYSKFNELIVSLSKKRGQPKKAQIELVQMAMIELKTLPINQKLEMIDAIMKVCEKKIYLEVEYARCVLMLTQYKEDDNQIADAAKILQEVQVETYGSMDKREKLEFILYHMKIMIKKLDYVRLFIISKKIEPKNIEEDNIADLKIIYYSFLVIYYRHENNYQETAHAYSKILESLHKNRQLETTKVDFNFKIDYNTVLENYALYTILSQYSEEKQKQLQSIATTYKYGLEALPNLQQLIQAFLGTELISTEPQTHNIQAAEIFDESIENNQQRYKDFRRQLIHHNLRIFQIYYDSVYLNRITELIAISTEELEEEICIMMDQKLLKCKIDRIQGIVDYQLKKNENDVLQEWGDNVNKVLNLIDLTSNLIKREEELFL</sequence>
<dbReference type="eggNOG" id="KOG1498">
    <property type="taxonomic scope" value="Eukaryota"/>
</dbReference>
<dbReference type="HOGENOM" id="CLU_033860_2_0_1"/>
<evidence type="ECO:0000313" key="4">
    <source>
        <dbReference type="EMBL" id="CAK75824.1"/>
    </source>
</evidence>
<evidence type="ECO:0000313" key="5">
    <source>
        <dbReference type="Proteomes" id="UP000000600"/>
    </source>
</evidence>
<dbReference type="STRING" id="5888.A0CYF7"/>
<dbReference type="InterPro" id="IPR036388">
    <property type="entry name" value="WH-like_DNA-bd_sf"/>
</dbReference>
<dbReference type="Pfam" id="PF01399">
    <property type="entry name" value="PCI"/>
    <property type="match status" value="1"/>
</dbReference>
<dbReference type="InterPro" id="IPR000717">
    <property type="entry name" value="PCI_dom"/>
</dbReference>
<dbReference type="Proteomes" id="UP000000600">
    <property type="component" value="Unassembled WGS sequence"/>
</dbReference>
<evidence type="ECO:0000256" key="1">
    <source>
        <dbReference type="ARBA" id="ARBA00006397"/>
    </source>
</evidence>
<dbReference type="InterPro" id="IPR054559">
    <property type="entry name" value="PSMD12-CSN4-like_N"/>
</dbReference>
<dbReference type="OMA" id="AENEMFK"/>